<dbReference type="GO" id="GO:0006891">
    <property type="term" value="P:intra-Golgi vesicle-mediated transport"/>
    <property type="evidence" value="ECO:0007669"/>
    <property type="project" value="TreeGrafter"/>
</dbReference>
<dbReference type="FunFam" id="3.40.50.300:FF:000166">
    <property type="entry name" value="vesicle-fusing ATPase isoform X1"/>
    <property type="match status" value="1"/>
</dbReference>
<dbReference type="PANTHER" id="PTHR23078:SF3">
    <property type="entry name" value="VESICLE-FUSING ATPASE"/>
    <property type="match status" value="1"/>
</dbReference>
<feature type="domain" description="AAA+ ATPase" evidence="7">
    <location>
        <begin position="491"/>
        <end position="625"/>
    </location>
</feature>
<comment type="function">
    <text evidence="6">Required for vesicle-mediated transport. Catalyzes the fusion of transport vesicles within the Golgi cisternae. Is also required for transport from the endoplasmic reticulum to the Golgi stack. Seems to function as a fusion protein required for the delivery of cargo proteins to all compartments of the Golgi stack independent of vesicle origin.</text>
</comment>
<dbReference type="SUPFAM" id="SSF52540">
    <property type="entry name" value="P-loop containing nucleoside triphosphate hydrolases"/>
    <property type="match status" value="2"/>
</dbReference>
<dbReference type="SUPFAM" id="SSF54585">
    <property type="entry name" value="Cdc48 domain 2-like"/>
    <property type="match status" value="1"/>
</dbReference>
<dbReference type="GO" id="GO:0043001">
    <property type="term" value="P:Golgi to plasma membrane protein transport"/>
    <property type="evidence" value="ECO:0007669"/>
    <property type="project" value="TreeGrafter"/>
</dbReference>
<comment type="subcellular location">
    <subcellularLocation>
        <location evidence="6">Cytoplasm</location>
    </subcellularLocation>
</comment>
<feature type="domain" description="Glyceraldehyde 3-phosphate dehydrogenase NAD(P) binding" evidence="8">
    <location>
        <begin position="664"/>
        <end position="787"/>
    </location>
</feature>
<dbReference type="EMBL" id="OC859274">
    <property type="protein sequence ID" value="CAD7627396.1"/>
    <property type="molecule type" value="Genomic_DNA"/>
</dbReference>
<dbReference type="EMBL" id="CAJPIZ010004699">
    <property type="protein sequence ID" value="CAG2107826.1"/>
    <property type="molecule type" value="Genomic_DNA"/>
</dbReference>
<evidence type="ECO:0000259" key="7">
    <source>
        <dbReference type="SMART" id="SM00382"/>
    </source>
</evidence>
<sequence>MKDLILQKTTPEKSTKNVLFVNHKHSNLKINEESYVFVGNSMLFLCEFDSEVNIEHVQANKIQREFLNKNLGSEISLLPFDSKYIEEIKIAKFKVEVQALVNLEIDAVEFTEYLKREIHKIPLNFNQKLIIPYSGTKLILTVEDILFDEPNAFGVISENTEIFISSTSSRISIKNSNLQSNLLKPNFSFEKLEIGGLKKEFEQMFRRAFVQRLFDPDTIKKMGIPHVKGIMLYGPPGTGKTLIARKLGSLLNALPPKIVNGPEILNKYVGQSEENIRKLFHEAEEDYKSKKENSPLHIIIFDEIDAICKKRGSDSTGVGDQVVNQLLSKIDGVESLNNILVIGMTNRLDLIDEALLRPGRFEIHLEISLPDESSRLEIFQIHTKQMIGNRFMNDDVDLKQLSSFTKNYTGAEISAVVRGAGSFALERKVRSEGDKTVVENDKINITMADMMEALNETKPAFGVFYETDQFIAAINLGNGLLTKLKNTNLYNTSSLLLYGATGTGKTTLAVRIAINSQFPFIKIISPKDLVGMNEYEKVNFIKGRFSDAYKSEESIIILDEIESLIEYVNIGPRFSNIVLQALKIFIKHEGKKKLFVFGTTSIPDVMKECGILDCFTETTQIYPCDKLDYERLSLQNSDFNEIDFTPGLTMKRLLSMLPEADNSTKIGKNIYKILVKSGVEVPVINDPFIDLEYLKYLLKHDSVFYSESQSIEIEGDSVIYQGFKTVLSRERSPKDIPWEKYGIDYVIESSGVFLDTESCGEHKCKKVFLTAPSTDIKITGAAKAVSHVIPELKGKIDGMAFRVPVQNASVVDLVVRVEKETSLQQIAEDIRKQSGVIELTTEEIVSSDIIGNSRSSIFDLNASIQLNPKFFKLICWYDNEHGYSCRVVDLVKYIDTQNNSE</sequence>
<comment type="catalytic activity">
    <reaction evidence="6">
        <text>ATP + H2O = ADP + phosphate + H(+)</text>
        <dbReference type="Rhea" id="RHEA:13065"/>
        <dbReference type="ChEBI" id="CHEBI:15377"/>
        <dbReference type="ChEBI" id="CHEBI:15378"/>
        <dbReference type="ChEBI" id="CHEBI:30616"/>
        <dbReference type="ChEBI" id="CHEBI:43474"/>
        <dbReference type="ChEBI" id="CHEBI:456216"/>
        <dbReference type="EC" id="3.6.4.6"/>
    </reaction>
</comment>
<feature type="non-terminal residue" evidence="9">
    <location>
        <position position="901"/>
    </location>
</feature>
<dbReference type="AlphaFoldDB" id="A0A7R9KQT1"/>
<dbReference type="InterPro" id="IPR036291">
    <property type="entry name" value="NAD(P)-bd_dom_sf"/>
</dbReference>
<evidence type="ECO:0000256" key="1">
    <source>
        <dbReference type="ARBA" id="ARBA00006914"/>
    </source>
</evidence>
<keyword evidence="3 6" id="KW-0547">Nucleotide-binding</keyword>
<organism evidence="9">
    <name type="scientific">Medioppia subpectinata</name>
    <dbReference type="NCBI Taxonomy" id="1979941"/>
    <lineage>
        <taxon>Eukaryota</taxon>
        <taxon>Metazoa</taxon>
        <taxon>Ecdysozoa</taxon>
        <taxon>Arthropoda</taxon>
        <taxon>Chelicerata</taxon>
        <taxon>Arachnida</taxon>
        <taxon>Acari</taxon>
        <taxon>Acariformes</taxon>
        <taxon>Sarcoptiformes</taxon>
        <taxon>Oribatida</taxon>
        <taxon>Brachypylina</taxon>
        <taxon>Oppioidea</taxon>
        <taxon>Oppiidae</taxon>
        <taxon>Medioppia</taxon>
    </lineage>
</organism>
<dbReference type="InterPro" id="IPR003959">
    <property type="entry name" value="ATPase_AAA_core"/>
</dbReference>
<evidence type="ECO:0000313" key="10">
    <source>
        <dbReference type="Proteomes" id="UP000759131"/>
    </source>
</evidence>
<feature type="domain" description="AAA+ ATPase" evidence="7">
    <location>
        <begin position="226"/>
        <end position="371"/>
    </location>
</feature>
<comment type="similarity">
    <text evidence="1 6">Belongs to the AAA ATPase family.</text>
</comment>
<dbReference type="InterPro" id="IPR029067">
    <property type="entry name" value="CDC48_domain_2-like_sf"/>
</dbReference>
<dbReference type="GO" id="GO:0016620">
    <property type="term" value="F:oxidoreductase activity, acting on the aldehyde or oxo group of donors, NAD or NADP as acceptor"/>
    <property type="evidence" value="ECO:0007669"/>
    <property type="project" value="InterPro"/>
</dbReference>
<dbReference type="Gene3D" id="3.30.360.10">
    <property type="entry name" value="Dihydrodipicolinate Reductase, domain 2"/>
    <property type="match status" value="1"/>
</dbReference>
<dbReference type="InterPro" id="IPR020829">
    <property type="entry name" value="GlycerAld_3-P_DH_cat"/>
</dbReference>
<evidence type="ECO:0000256" key="2">
    <source>
        <dbReference type="ARBA" id="ARBA00022448"/>
    </source>
</evidence>
<dbReference type="PROSITE" id="PS00674">
    <property type="entry name" value="AAA"/>
    <property type="match status" value="1"/>
</dbReference>
<keyword evidence="6" id="KW-0378">Hydrolase</keyword>
<evidence type="ECO:0000259" key="8">
    <source>
        <dbReference type="SMART" id="SM00846"/>
    </source>
</evidence>
<gene>
    <name evidence="9" type="ORF">OSB1V03_LOCUS7823</name>
</gene>
<dbReference type="GO" id="GO:0005524">
    <property type="term" value="F:ATP binding"/>
    <property type="evidence" value="ECO:0007669"/>
    <property type="project" value="UniProtKB-UniRule"/>
</dbReference>
<keyword evidence="6" id="KW-0963">Cytoplasm</keyword>
<dbReference type="OrthoDB" id="9982946at2759"/>
<dbReference type="Pfam" id="PF00044">
    <property type="entry name" value="Gp_dh_N"/>
    <property type="match status" value="1"/>
</dbReference>
<dbReference type="SUPFAM" id="SSF55347">
    <property type="entry name" value="Glyceraldehyde-3-phosphate dehydrogenase-like, C-terminal domain"/>
    <property type="match status" value="1"/>
</dbReference>
<dbReference type="InterPro" id="IPR041569">
    <property type="entry name" value="AAA_lid_3"/>
</dbReference>
<dbReference type="GO" id="GO:0046872">
    <property type="term" value="F:metal ion binding"/>
    <property type="evidence" value="ECO:0007669"/>
    <property type="project" value="UniProtKB-UniRule"/>
</dbReference>
<reference evidence="9" key="1">
    <citation type="submission" date="2020-11" db="EMBL/GenBank/DDBJ databases">
        <authorList>
            <person name="Tran Van P."/>
        </authorList>
    </citation>
    <scope>NUCLEOTIDE SEQUENCE</scope>
</reference>
<dbReference type="FunFam" id="3.40.50.300:FF:000154">
    <property type="entry name" value="Vesicle-fusing ATPase 1"/>
    <property type="match status" value="1"/>
</dbReference>
<dbReference type="Pfam" id="PF02800">
    <property type="entry name" value="Gp_dh_C"/>
    <property type="match status" value="1"/>
</dbReference>
<dbReference type="InterPro" id="IPR020828">
    <property type="entry name" value="GlycerAld_3-P_DH_NAD(P)-bd"/>
</dbReference>
<protein>
    <recommendedName>
        <fullName evidence="6">Vesicle-fusing ATPase</fullName>
        <ecNumber evidence="6">3.6.4.6</ecNumber>
    </recommendedName>
</protein>
<dbReference type="Gene3D" id="3.40.50.720">
    <property type="entry name" value="NAD(P)-binding Rossmann-like Domain"/>
    <property type="match status" value="2"/>
</dbReference>
<dbReference type="FunFam" id="1.10.8.60:FF:000115">
    <property type="entry name" value="N-ethylmaleimide-sensitive fusion protein, putative"/>
    <property type="match status" value="1"/>
</dbReference>
<dbReference type="Gene3D" id="3.40.50.300">
    <property type="entry name" value="P-loop containing nucleotide triphosphate hydrolases"/>
    <property type="match status" value="2"/>
</dbReference>
<dbReference type="GO" id="GO:0035494">
    <property type="term" value="P:SNARE complex disassembly"/>
    <property type="evidence" value="ECO:0007669"/>
    <property type="project" value="InterPro"/>
</dbReference>
<dbReference type="GO" id="GO:0005795">
    <property type="term" value="C:Golgi stack"/>
    <property type="evidence" value="ECO:0007669"/>
    <property type="project" value="TreeGrafter"/>
</dbReference>
<dbReference type="GO" id="GO:0016887">
    <property type="term" value="F:ATP hydrolysis activity"/>
    <property type="evidence" value="ECO:0007669"/>
    <property type="project" value="InterPro"/>
</dbReference>
<comment type="cofactor">
    <cofactor evidence="6">
        <name>Mg(2+)</name>
        <dbReference type="ChEBI" id="CHEBI:18420"/>
    </cofactor>
    <text evidence="6">Binds 1 Mg(2+) ion per subunit.</text>
</comment>
<dbReference type="InterPro" id="IPR003593">
    <property type="entry name" value="AAA+_ATPase"/>
</dbReference>
<keyword evidence="10" id="KW-1185">Reference proteome</keyword>
<accession>A0A7R9KQT1</accession>
<dbReference type="Pfam" id="PF17862">
    <property type="entry name" value="AAA_lid_3"/>
    <property type="match status" value="1"/>
</dbReference>
<dbReference type="Gene3D" id="1.10.8.60">
    <property type="match status" value="1"/>
</dbReference>
<keyword evidence="6" id="KW-0460">Magnesium</keyword>
<dbReference type="CDD" id="cd00009">
    <property type="entry name" value="AAA"/>
    <property type="match status" value="1"/>
</dbReference>
<keyword evidence="5 6" id="KW-0653">Protein transport</keyword>
<keyword evidence="2 6" id="KW-0813">Transport</keyword>
<keyword evidence="6" id="KW-0479">Metal-binding</keyword>
<keyword evidence="6" id="KW-0931">ER-Golgi transport</keyword>
<evidence type="ECO:0000256" key="5">
    <source>
        <dbReference type="ARBA" id="ARBA00022927"/>
    </source>
</evidence>
<dbReference type="EC" id="3.6.4.6" evidence="6"/>
<dbReference type="GO" id="GO:0051287">
    <property type="term" value="F:NAD binding"/>
    <property type="evidence" value="ECO:0007669"/>
    <property type="project" value="InterPro"/>
</dbReference>
<dbReference type="SMART" id="SM00382">
    <property type="entry name" value="AAA"/>
    <property type="match status" value="2"/>
</dbReference>
<evidence type="ECO:0000256" key="6">
    <source>
        <dbReference type="RuleBase" id="RU367045"/>
    </source>
</evidence>
<dbReference type="PANTHER" id="PTHR23078">
    <property type="entry name" value="VESICULAR-FUSION PROTEIN NSF"/>
    <property type="match status" value="1"/>
</dbReference>
<evidence type="ECO:0000256" key="4">
    <source>
        <dbReference type="ARBA" id="ARBA00022840"/>
    </source>
</evidence>
<name>A0A7R9KQT1_9ACAR</name>
<dbReference type="Pfam" id="PF00004">
    <property type="entry name" value="AAA"/>
    <property type="match status" value="2"/>
</dbReference>
<dbReference type="SUPFAM" id="SSF51735">
    <property type="entry name" value="NAD(P)-binding Rossmann-fold domains"/>
    <property type="match status" value="1"/>
</dbReference>
<dbReference type="InterPro" id="IPR039812">
    <property type="entry name" value="Vesicle-fus_ATPase"/>
</dbReference>
<dbReference type="SMART" id="SM00846">
    <property type="entry name" value="Gp_dh_N"/>
    <property type="match status" value="1"/>
</dbReference>
<dbReference type="InterPro" id="IPR027417">
    <property type="entry name" value="P-loop_NTPase"/>
</dbReference>
<proteinExistence type="inferred from homology"/>
<evidence type="ECO:0000256" key="3">
    <source>
        <dbReference type="ARBA" id="ARBA00022741"/>
    </source>
</evidence>
<keyword evidence="4 6" id="KW-0067">ATP-binding</keyword>
<evidence type="ECO:0000313" key="9">
    <source>
        <dbReference type="EMBL" id="CAD7627396.1"/>
    </source>
</evidence>
<dbReference type="InterPro" id="IPR003960">
    <property type="entry name" value="ATPase_AAA_CS"/>
</dbReference>
<dbReference type="Proteomes" id="UP000759131">
    <property type="component" value="Unassembled WGS sequence"/>
</dbReference>